<accession>A0A1C3YQV0</accession>
<sequence>MSDFYFVGQQIIDAKTHEVHDVELLLRYKKKAGFPEREFHKLLNSTSTEYIAYLKDLDKALNYLKEEYPDYRFSLNFTQQELEFPETLAYLENVAEDMRNRILIEVTEEAPEKRFTDYPENINVSAFKRLHELGYKIALDDIMQGNNSIGNFMLVRPYISRIKWSFVNGGQNLNQQQIYWTIKLLRSLTVNEQISLVVEGVEEEMVSYWLLTMNVHNQQGFLFAKPEKL</sequence>
<evidence type="ECO:0000313" key="2">
    <source>
        <dbReference type="EMBL" id="SCB72495.1"/>
    </source>
</evidence>
<gene>
    <name evidence="2" type="ORF">GA0061074_10173</name>
</gene>
<dbReference type="Proteomes" id="UP000199268">
    <property type="component" value="Unassembled WGS sequence"/>
</dbReference>
<dbReference type="PANTHER" id="PTHR33121">
    <property type="entry name" value="CYCLIC DI-GMP PHOSPHODIESTERASE PDEF"/>
    <property type="match status" value="1"/>
</dbReference>
<name>A0A1C3YQV0_9LACO</name>
<dbReference type="RefSeq" id="WP_092461120.1">
    <property type="nucleotide sequence ID" value="NZ_BJEE01000002.1"/>
</dbReference>
<reference evidence="3" key="1">
    <citation type="submission" date="2016-08" db="EMBL/GenBank/DDBJ databases">
        <authorList>
            <person name="Varghese N."/>
            <person name="Submissions Spin"/>
        </authorList>
    </citation>
    <scope>NUCLEOTIDE SEQUENCE [LARGE SCALE GENOMIC DNA]</scope>
    <source>
        <strain evidence="3">R-53094</strain>
    </source>
</reference>
<dbReference type="PANTHER" id="PTHR33121:SF70">
    <property type="entry name" value="SIGNALING PROTEIN YKOW"/>
    <property type="match status" value="1"/>
</dbReference>
<evidence type="ECO:0000313" key="3">
    <source>
        <dbReference type="Proteomes" id="UP000199268"/>
    </source>
</evidence>
<dbReference type="InterPro" id="IPR050706">
    <property type="entry name" value="Cyclic-di-GMP_PDE-like"/>
</dbReference>
<feature type="domain" description="EAL" evidence="1">
    <location>
        <begin position="1"/>
        <end position="229"/>
    </location>
</feature>
<dbReference type="EMBL" id="FMAO01000001">
    <property type="protein sequence ID" value="SCB72495.1"/>
    <property type="molecule type" value="Genomic_DNA"/>
</dbReference>
<keyword evidence="3" id="KW-1185">Reference proteome</keyword>
<protein>
    <submittedName>
        <fullName evidence="2">EAL domain, c-di-GMP-specific phosphodiesterase class I (Or its enzymatically inactive variant)</fullName>
    </submittedName>
</protein>
<dbReference type="AlphaFoldDB" id="A0A1C3YQV0"/>
<organism evidence="2 3">
    <name type="scientific">Weissella bombi</name>
    <dbReference type="NCBI Taxonomy" id="1505725"/>
    <lineage>
        <taxon>Bacteria</taxon>
        <taxon>Bacillati</taxon>
        <taxon>Bacillota</taxon>
        <taxon>Bacilli</taxon>
        <taxon>Lactobacillales</taxon>
        <taxon>Lactobacillaceae</taxon>
        <taxon>Weissella</taxon>
    </lineage>
</organism>
<dbReference type="SMART" id="SM00052">
    <property type="entry name" value="EAL"/>
    <property type="match status" value="1"/>
</dbReference>
<dbReference type="STRING" id="1505725.GA0061074_10173"/>
<dbReference type="InterPro" id="IPR001633">
    <property type="entry name" value="EAL_dom"/>
</dbReference>
<dbReference type="SUPFAM" id="SSF141868">
    <property type="entry name" value="EAL domain-like"/>
    <property type="match status" value="1"/>
</dbReference>
<evidence type="ECO:0000259" key="1">
    <source>
        <dbReference type="PROSITE" id="PS50883"/>
    </source>
</evidence>
<dbReference type="PROSITE" id="PS50883">
    <property type="entry name" value="EAL"/>
    <property type="match status" value="1"/>
</dbReference>
<dbReference type="OrthoDB" id="2324331at2"/>
<dbReference type="GO" id="GO:0071111">
    <property type="term" value="F:cyclic-guanylate-specific phosphodiesterase activity"/>
    <property type="evidence" value="ECO:0007669"/>
    <property type="project" value="InterPro"/>
</dbReference>
<dbReference type="InterPro" id="IPR035919">
    <property type="entry name" value="EAL_sf"/>
</dbReference>
<proteinExistence type="predicted"/>
<dbReference type="Gene3D" id="3.20.20.450">
    <property type="entry name" value="EAL domain"/>
    <property type="match status" value="1"/>
</dbReference>
<dbReference type="Pfam" id="PF00563">
    <property type="entry name" value="EAL"/>
    <property type="match status" value="1"/>
</dbReference>